<proteinExistence type="predicted"/>
<evidence type="ECO:0000313" key="3">
    <source>
        <dbReference type="EMBL" id="GCL61324.1"/>
    </source>
</evidence>
<dbReference type="Proteomes" id="UP000301751">
    <property type="component" value="Unassembled WGS sequence"/>
</dbReference>
<sequence>MFKLDDVKAALLRWRAARRREAATPPDEAGRSEARLQVQVLARRRGGAGPSPRQVDDEIARQIAEAEKRGDLRGAEGYGKPLTEDDGWQQTPDEVRMPFKMLKSAGIVPHEVELIRERAALRQRLAAATTEAETRAAQQALAQVELTLALRMESLRR</sequence>
<dbReference type="Pfam" id="PF09350">
    <property type="entry name" value="DJC28_CD"/>
    <property type="match status" value="1"/>
</dbReference>
<gene>
    <name evidence="3" type="ORF">AQPW35_04050</name>
</gene>
<evidence type="ECO:0000256" key="1">
    <source>
        <dbReference type="SAM" id="MobiDB-lite"/>
    </source>
</evidence>
<evidence type="ECO:0000313" key="4">
    <source>
        <dbReference type="Proteomes" id="UP000301751"/>
    </source>
</evidence>
<feature type="region of interest" description="Disordered" evidence="1">
    <location>
        <begin position="70"/>
        <end position="92"/>
    </location>
</feature>
<dbReference type="EMBL" id="BJCL01000001">
    <property type="protein sequence ID" value="GCL61324.1"/>
    <property type="molecule type" value="Genomic_DNA"/>
</dbReference>
<protein>
    <recommendedName>
        <fullName evidence="2">DnaJ homologue subfamily C member 28 conserved domain-containing protein</fullName>
    </recommendedName>
</protein>
<dbReference type="OrthoDB" id="9798476at2"/>
<dbReference type="RefSeq" id="WP_137731086.1">
    <property type="nucleotide sequence ID" value="NZ_BJCL01000001.1"/>
</dbReference>
<keyword evidence="4" id="KW-1185">Reference proteome</keyword>
<organism evidence="3 4">
    <name type="scientific">Pseudaquabacterium pictum</name>
    <dbReference type="NCBI Taxonomy" id="2315236"/>
    <lineage>
        <taxon>Bacteria</taxon>
        <taxon>Pseudomonadati</taxon>
        <taxon>Pseudomonadota</taxon>
        <taxon>Betaproteobacteria</taxon>
        <taxon>Burkholderiales</taxon>
        <taxon>Sphaerotilaceae</taxon>
        <taxon>Pseudaquabacterium</taxon>
    </lineage>
</organism>
<dbReference type="InterPro" id="IPR018961">
    <property type="entry name" value="DnaJ_homolog_subfam-C_membr-28"/>
</dbReference>
<accession>A0A480AI61</accession>
<feature type="domain" description="DnaJ homologue subfamily C member 28 conserved" evidence="2">
    <location>
        <begin position="61"/>
        <end position="126"/>
    </location>
</feature>
<evidence type="ECO:0000259" key="2">
    <source>
        <dbReference type="Pfam" id="PF09350"/>
    </source>
</evidence>
<comment type="caution">
    <text evidence="3">The sequence shown here is derived from an EMBL/GenBank/DDBJ whole genome shotgun (WGS) entry which is preliminary data.</text>
</comment>
<reference evidence="4" key="1">
    <citation type="submission" date="2019-03" db="EMBL/GenBank/DDBJ databases">
        <title>Aquabacterium pictum sp.nov., the first bacteriochlorophyll a-containing freshwater bacterium in the genus Aquabacterium of the class Betaproteobacteria.</title>
        <authorList>
            <person name="Hirose S."/>
            <person name="Tank M."/>
            <person name="Hara E."/>
            <person name="Tamaki H."/>
            <person name="Takaichi S."/>
            <person name="Haruta S."/>
            <person name="Hanada S."/>
        </authorList>
    </citation>
    <scope>NUCLEOTIDE SEQUENCE [LARGE SCALE GENOMIC DNA]</scope>
    <source>
        <strain evidence="4">W35</strain>
    </source>
</reference>
<dbReference type="AlphaFoldDB" id="A0A480AI61"/>
<name>A0A480AI61_9BURK</name>